<feature type="non-terminal residue" evidence="4">
    <location>
        <position position="55"/>
    </location>
</feature>
<feature type="non-terminal residue" evidence="4">
    <location>
        <position position="1"/>
    </location>
</feature>
<proteinExistence type="predicted"/>
<comment type="subcellular location">
    <subcellularLocation>
        <location evidence="1">Secreted</location>
    </subcellularLocation>
</comment>
<evidence type="ECO:0000256" key="2">
    <source>
        <dbReference type="ARBA" id="ARBA00022525"/>
    </source>
</evidence>
<evidence type="ECO:0000313" key="4">
    <source>
        <dbReference type="EMBL" id="KAK2120543.1"/>
    </source>
</evidence>
<feature type="domain" description="ADAMTS/ADAMTS-like Spacer 1" evidence="3">
    <location>
        <begin position="1"/>
        <end position="55"/>
    </location>
</feature>
<keyword evidence="5" id="KW-1185">Reference proteome</keyword>
<evidence type="ECO:0000259" key="3">
    <source>
        <dbReference type="Pfam" id="PF05986"/>
    </source>
</evidence>
<protein>
    <submittedName>
        <fullName evidence="4">A disintegrin and metalloproteinase with thrombospondin motifs 13</fullName>
    </submittedName>
</protein>
<dbReference type="EMBL" id="JASSZA010000001">
    <property type="protein sequence ID" value="KAK2120543.1"/>
    <property type="molecule type" value="Genomic_DNA"/>
</dbReference>
<organism evidence="4 5">
    <name type="scientific">Saguinus oedipus</name>
    <name type="common">Cotton-top tamarin</name>
    <name type="synonym">Oedipomidas oedipus</name>
    <dbReference type="NCBI Taxonomy" id="9490"/>
    <lineage>
        <taxon>Eukaryota</taxon>
        <taxon>Metazoa</taxon>
        <taxon>Chordata</taxon>
        <taxon>Craniata</taxon>
        <taxon>Vertebrata</taxon>
        <taxon>Euteleostomi</taxon>
        <taxon>Mammalia</taxon>
        <taxon>Eutheria</taxon>
        <taxon>Euarchontoglires</taxon>
        <taxon>Primates</taxon>
        <taxon>Haplorrhini</taxon>
        <taxon>Platyrrhini</taxon>
        <taxon>Cebidae</taxon>
        <taxon>Callitrichinae</taxon>
        <taxon>Saguinus</taxon>
    </lineage>
</organism>
<keyword evidence="2" id="KW-0964">Secreted</keyword>
<keyword evidence="4" id="KW-0645">Protease</keyword>
<dbReference type="GO" id="GO:0008237">
    <property type="term" value="F:metallopeptidase activity"/>
    <property type="evidence" value="ECO:0007669"/>
    <property type="project" value="UniProtKB-KW"/>
</dbReference>
<evidence type="ECO:0000256" key="1">
    <source>
        <dbReference type="ARBA" id="ARBA00004613"/>
    </source>
</evidence>
<dbReference type="InterPro" id="IPR010294">
    <property type="entry name" value="ADAMTS_spacer1"/>
</dbReference>
<accession>A0ABQ9WFY2</accession>
<name>A0ABQ9WFY2_SAGOE</name>
<evidence type="ECO:0000313" key="5">
    <source>
        <dbReference type="Proteomes" id="UP001266305"/>
    </source>
</evidence>
<gene>
    <name evidence="4" type="primary">ADAMTS13_2</name>
    <name evidence="4" type="ORF">P7K49_001929</name>
</gene>
<reference evidence="4 5" key="1">
    <citation type="submission" date="2023-05" db="EMBL/GenBank/DDBJ databases">
        <title>B98-5 Cell Line De Novo Hybrid Assembly: An Optical Mapping Approach.</title>
        <authorList>
            <person name="Kananen K."/>
            <person name="Auerbach J.A."/>
            <person name="Kautto E."/>
            <person name="Blachly J.S."/>
        </authorList>
    </citation>
    <scope>NUCLEOTIDE SEQUENCE [LARGE SCALE GENOMIC DNA]</scope>
    <source>
        <strain evidence="4">B95-8</strain>
        <tissue evidence="4">Cell line</tissue>
    </source>
</reference>
<comment type="caution">
    <text evidence="4">The sequence shown here is derived from an EMBL/GenBank/DDBJ whole genome shotgun (WGS) entry which is preliminary data.</text>
</comment>
<keyword evidence="4" id="KW-0482">Metalloprotease</keyword>
<dbReference type="Gene3D" id="2.60.120.830">
    <property type="match status" value="1"/>
</dbReference>
<keyword evidence="4" id="KW-0378">Hydrolase</keyword>
<dbReference type="Pfam" id="PF05986">
    <property type="entry name" value="ADAMTS_spacer1"/>
    <property type="match status" value="1"/>
</dbReference>
<dbReference type="Proteomes" id="UP001266305">
    <property type="component" value="Unassembled WGS sequence"/>
</dbReference>
<sequence length="55" mass="6318">RYVVAGKSSISPSTTYPSLLEDGRIEYRVALTEDRLPRLEEIRIWGPLQEDAEIQ</sequence>